<dbReference type="RefSeq" id="WP_167376513.1">
    <property type="nucleotide sequence ID" value="NZ_FMAG01000001.1"/>
</dbReference>
<evidence type="ECO:0000313" key="2">
    <source>
        <dbReference type="EMBL" id="SCB10961.1"/>
    </source>
</evidence>
<reference evidence="3" key="1">
    <citation type="submission" date="2016-08" db="EMBL/GenBank/DDBJ databases">
        <authorList>
            <person name="Varghese N."/>
            <person name="Submissions Spin"/>
        </authorList>
    </citation>
    <scope>NUCLEOTIDE SEQUENCE [LARGE SCALE GENOMIC DNA]</scope>
    <source>
        <strain evidence="3">HAMBI 2975</strain>
    </source>
</reference>
<evidence type="ECO:0000313" key="3">
    <source>
        <dbReference type="Proteomes" id="UP000199101"/>
    </source>
</evidence>
<proteinExistence type="predicted"/>
<accession>A0A1C3U645</accession>
<name>A0A1C3U645_9HYPH</name>
<sequence>MQEFENVRNEIPTYVIDRLENEWRVMQTQNVQLESGLRAETPANTAPATGDSLGSLDK</sequence>
<protein>
    <submittedName>
        <fullName evidence="2">Uncharacterized protein</fullName>
    </submittedName>
</protein>
<keyword evidence="3" id="KW-1185">Reference proteome</keyword>
<dbReference type="EMBL" id="FMAG01000001">
    <property type="protein sequence ID" value="SCB10961.1"/>
    <property type="molecule type" value="Genomic_DNA"/>
</dbReference>
<gene>
    <name evidence="2" type="ORF">GA0061103_1598</name>
</gene>
<feature type="region of interest" description="Disordered" evidence="1">
    <location>
        <begin position="34"/>
        <end position="58"/>
    </location>
</feature>
<organism evidence="2 3">
    <name type="scientific">Rhizobium multihospitium</name>
    <dbReference type="NCBI Taxonomy" id="410764"/>
    <lineage>
        <taxon>Bacteria</taxon>
        <taxon>Pseudomonadati</taxon>
        <taxon>Pseudomonadota</taxon>
        <taxon>Alphaproteobacteria</taxon>
        <taxon>Hyphomicrobiales</taxon>
        <taxon>Rhizobiaceae</taxon>
        <taxon>Rhizobium/Agrobacterium group</taxon>
        <taxon>Rhizobium</taxon>
    </lineage>
</organism>
<dbReference type="Proteomes" id="UP000199101">
    <property type="component" value="Unassembled WGS sequence"/>
</dbReference>
<evidence type="ECO:0000256" key="1">
    <source>
        <dbReference type="SAM" id="MobiDB-lite"/>
    </source>
</evidence>
<dbReference type="AlphaFoldDB" id="A0A1C3U645"/>